<dbReference type="VEuPathDB" id="TriTrypDB:TcIL3000_0_12590"/>
<keyword evidence="2" id="KW-0472">Membrane</keyword>
<accession>F9WG86</accession>
<gene>
    <name evidence="3" type="ORF">TCIL3000_0_12590</name>
</gene>
<keyword evidence="2" id="KW-0812">Transmembrane</keyword>
<evidence type="ECO:0000256" key="2">
    <source>
        <dbReference type="SAM" id="Phobius"/>
    </source>
</evidence>
<protein>
    <submittedName>
        <fullName evidence="3">WGS project CAEQ00000000 data, annotated contig 476</fullName>
    </submittedName>
</protein>
<sequence>MLRRGVAVTPFSLVAVQGALRSHSSTFSKDLPGAGGRQPQPPAIQHNEPIMPMDFNPHIEWFEYPKEVFDPKYPYTREESIRMTEESWESTMDEMASRYGMRLNMSTKPTFWMAWSLMFFYSWYTLWGCYRAMGTEPGWTHFRGVVLNQPNVPTLEEDDIYLDQWIRPEIREKHAKYDRFWNWKPLTKRDGAETTWTIPLQYRDESEWRHMTSPN</sequence>
<dbReference type="Proteomes" id="UP000000702">
    <property type="component" value="Unassembled WGS sequence"/>
</dbReference>
<dbReference type="EMBL" id="CAEQ01002244">
    <property type="protein sequence ID" value="CCD16320.1"/>
    <property type="molecule type" value="Genomic_DNA"/>
</dbReference>
<proteinExistence type="predicted"/>
<feature type="transmembrane region" description="Helical" evidence="2">
    <location>
        <begin position="111"/>
        <end position="130"/>
    </location>
</feature>
<reference evidence="4" key="1">
    <citation type="submission" date="2011-07" db="EMBL/GenBank/DDBJ databases">
        <title>Divergent evolution of antigenic variation in African trypanosomes.</title>
        <authorList>
            <person name="Jackson A.P."/>
            <person name="Berry A."/>
            <person name="Allison H.C."/>
            <person name="Burton P."/>
            <person name="Anderson J."/>
            <person name="Aslett M."/>
            <person name="Brown R."/>
            <person name="Corton N."/>
            <person name="Harris D."/>
            <person name="Hauser H."/>
            <person name="Gamble J."/>
            <person name="Gilderthorp R."/>
            <person name="McQuillan J."/>
            <person name="Quail M.A."/>
            <person name="Sanders M."/>
            <person name="Van Tonder A."/>
            <person name="Ginger M.L."/>
            <person name="Donelson J.E."/>
            <person name="Field M.C."/>
            <person name="Barry J.D."/>
            <person name="Berriman M."/>
            <person name="Hertz-Fowler C."/>
        </authorList>
    </citation>
    <scope>NUCLEOTIDE SEQUENCE [LARGE SCALE GENOMIC DNA]</scope>
    <source>
        <strain evidence="4">IL3000</strain>
    </source>
</reference>
<organism evidence="3 4">
    <name type="scientific">Trypanosoma congolense (strain IL3000)</name>
    <dbReference type="NCBI Taxonomy" id="1068625"/>
    <lineage>
        <taxon>Eukaryota</taxon>
        <taxon>Discoba</taxon>
        <taxon>Euglenozoa</taxon>
        <taxon>Kinetoplastea</taxon>
        <taxon>Metakinetoplastina</taxon>
        <taxon>Trypanosomatida</taxon>
        <taxon>Trypanosomatidae</taxon>
        <taxon>Trypanosoma</taxon>
        <taxon>Nannomonas</taxon>
    </lineage>
</organism>
<evidence type="ECO:0000313" key="3">
    <source>
        <dbReference type="EMBL" id="CCD16320.1"/>
    </source>
</evidence>
<evidence type="ECO:0000313" key="4">
    <source>
        <dbReference type="Proteomes" id="UP000000702"/>
    </source>
</evidence>
<reference evidence="3 4" key="2">
    <citation type="journal article" date="2012" name="Proc. Natl. Acad. Sci. U.S.A.">
        <title>Antigenic diversity is generated by distinct evolutionary mechanisms in African trypanosome species.</title>
        <authorList>
            <person name="Jackson A.P."/>
            <person name="Berry A."/>
            <person name="Aslett M."/>
            <person name="Allison H.C."/>
            <person name="Burton P."/>
            <person name="Vavrova-Anderson J."/>
            <person name="Brown R."/>
            <person name="Browne H."/>
            <person name="Corton N."/>
            <person name="Hauser H."/>
            <person name="Gamble J."/>
            <person name="Gilderthorp R."/>
            <person name="Marcello L."/>
            <person name="McQuillan J."/>
            <person name="Otto T.D."/>
            <person name="Quail M.A."/>
            <person name="Sanders M.J."/>
            <person name="van Tonder A."/>
            <person name="Ginger M.L."/>
            <person name="Field M.C."/>
            <person name="Barry J.D."/>
            <person name="Hertz-Fowler C."/>
            <person name="Berriman M."/>
        </authorList>
    </citation>
    <scope>NUCLEOTIDE SEQUENCE [LARGE SCALE GENOMIC DNA]</scope>
    <source>
        <strain evidence="3 4">IL3000</strain>
    </source>
</reference>
<dbReference type="AlphaFoldDB" id="F9WG86"/>
<dbReference type="OMA" id="GMRLNMS"/>
<name>F9WG86_TRYCI</name>
<keyword evidence="2" id="KW-1133">Transmembrane helix</keyword>
<evidence type="ECO:0000256" key="1">
    <source>
        <dbReference type="SAM" id="MobiDB-lite"/>
    </source>
</evidence>
<keyword evidence="4" id="KW-1185">Reference proteome</keyword>
<comment type="caution">
    <text evidence="3">The sequence shown here is derived from an EMBL/GenBank/DDBJ whole genome shotgun (WGS) entry which is preliminary data.</text>
</comment>
<feature type="region of interest" description="Disordered" evidence="1">
    <location>
        <begin position="25"/>
        <end position="45"/>
    </location>
</feature>